<dbReference type="Proteomes" id="UP000756921">
    <property type="component" value="Unassembled WGS sequence"/>
</dbReference>
<organism evidence="2 3">
    <name type="scientific">Paraphaeosphaeria minitans</name>
    <dbReference type="NCBI Taxonomy" id="565426"/>
    <lineage>
        <taxon>Eukaryota</taxon>
        <taxon>Fungi</taxon>
        <taxon>Dikarya</taxon>
        <taxon>Ascomycota</taxon>
        <taxon>Pezizomycotina</taxon>
        <taxon>Dothideomycetes</taxon>
        <taxon>Pleosporomycetidae</taxon>
        <taxon>Pleosporales</taxon>
        <taxon>Massarineae</taxon>
        <taxon>Didymosphaeriaceae</taxon>
        <taxon>Paraphaeosphaeria</taxon>
    </lineage>
</organism>
<dbReference type="EMBL" id="WJXW01000002">
    <property type="protein sequence ID" value="KAF9738930.1"/>
    <property type="molecule type" value="Genomic_DNA"/>
</dbReference>
<evidence type="ECO:0000313" key="3">
    <source>
        <dbReference type="Proteomes" id="UP000756921"/>
    </source>
</evidence>
<keyword evidence="3" id="KW-1185">Reference proteome</keyword>
<sequence length="274" mass="28616">MTPLISLAAPDADGHATGHVGAGVGVCAVGRSVARKHEYRSAASATPPYPPHRPGALAGQRGNAGPPLSPLLPLPPRTPTPTPRRAVRTCGGRRYLGPDGRGRGRATNAAELRPGGEGLGRYLDYRMGRDGMGWDGARARTWALAGFGWAGGGGGLGWDGGVERIDMGTGGLRGRAGWMAGGLDGGLERVVRRGGLGLPWSAVVCAEGGVQTEHKGRRVTISTSDAPLNTTQRAPRDKTGAHPHVDLGTPQRPKPHTSTRAYLPAKRWSLLRVR</sequence>
<accession>A0A9P6GPV6</accession>
<protein>
    <submittedName>
        <fullName evidence="2">Uncharacterized protein</fullName>
    </submittedName>
</protein>
<gene>
    <name evidence="2" type="ORF">PMIN01_01564</name>
</gene>
<feature type="compositionally biased region" description="Polar residues" evidence="1">
    <location>
        <begin position="220"/>
        <end position="233"/>
    </location>
</feature>
<feature type="compositionally biased region" description="Pro residues" evidence="1">
    <location>
        <begin position="67"/>
        <end position="82"/>
    </location>
</feature>
<feature type="region of interest" description="Disordered" evidence="1">
    <location>
        <begin position="218"/>
        <end position="260"/>
    </location>
</feature>
<reference evidence="2" key="1">
    <citation type="journal article" date="2020" name="Mol. Plant Microbe Interact.">
        <title>Genome Sequence of the Biocontrol Agent Coniothyrium minitans strain Conio (IMI 134523).</title>
        <authorList>
            <person name="Patel D."/>
            <person name="Shittu T.A."/>
            <person name="Baroncelli R."/>
            <person name="Muthumeenakshi S."/>
            <person name="Osborne T.H."/>
            <person name="Janganan T.K."/>
            <person name="Sreenivasaprasad S."/>
        </authorList>
    </citation>
    <scope>NUCLEOTIDE SEQUENCE</scope>
    <source>
        <strain evidence="2">Conio</strain>
    </source>
</reference>
<comment type="caution">
    <text evidence="2">The sequence shown here is derived from an EMBL/GenBank/DDBJ whole genome shotgun (WGS) entry which is preliminary data.</text>
</comment>
<evidence type="ECO:0000256" key="1">
    <source>
        <dbReference type="SAM" id="MobiDB-lite"/>
    </source>
</evidence>
<feature type="compositionally biased region" description="Basic and acidic residues" evidence="1">
    <location>
        <begin position="234"/>
        <end position="245"/>
    </location>
</feature>
<evidence type="ECO:0000313" key="2">
    <source>
        <dbReference type="EMBL" id="KAF9738930.1"/>
    </source>
</evidence>
<feature type="region of interest" description="Disordered" evidence="1">
    <location>
        <begin position="38"/>
        <end position="112"/>
    </location>
</feature>
<name>A0A9P6GPV6_9PLEO</name>
<proteinExistence type="predicted"/>
<dbReference type="AlphaFoldDB" id="A0A9P6GPV6"/>